<feature type="transmembrane region" description="Helical" evidence="1">
    <location>
        <begin position="39"/>
        <end position="61"/>
    </location>
</feature>
<dbReference type="AlphaFoldDB" id="A0A7Y2Q0D7"/>
<feature type="transmembrane region" description="Helical" evidence="1">
    <location>
        <begin position="162"/>
        <end position="184"/>
    </location>
</feature>
<gene>
    <name evidence="2" type="ORF">HLA99_04755</name>
</gene>
<organism evidence="2 3">
    <name type="scientific">Microbacterium ulmi</name>
    <dbReference type="NCBI Taxonomy" id="179095"/>
    <lineage>
        <taxon>Bacteria</taxon>
        <taxon>Bacillati</taxon>
        <taxon>Actinomycetota</taxon>
        <taxon>Actinomycetes</taxon>
        <taxon>Micrococcales</taxon>
        <taxon>Microbacteriaceae</taxon>
        <taxon>Microbacterium</taxon>
    </lineage>
</organism>
<feature type="transmembrane region" description="Helical" evidence="1">
    <location>
        <begin position="73"/>
        <end position="91"/>
    </location>
</feature>
<evidence type="ECO:0000313" key="2">
    <source>
        <dbReference type="EMBL" id="NNH03162.1"/>
    </source>
</evidence>
<comment type="caution">
    <text evidence="2">The sequence shown here is derived from an EMBL/GenBank/DDBJ whole genome shotgun (WGS) entry which is preliminary data.</text>
</comment>
<reference evidence="2 3" key="1">
    <citation type="submission" date="2020-05" db="EMBL/GenBank/DDBJ databases">
        <title>MicrobeNet Type strains.</title>
        <authorList>
            <person name="Nicholson A.C."/>
        </authorList>
    </citation>
    <scope>NUCLEOTIDE SEQUENCE [LARGE SCALE GENOMIC DNA]</scope>
    <source>
        <strain evidence="2 3">JCM 14282</strain>
    </source>
</reference>
<evidence type="ECO:0000256" key="1">
    <source>
        <dbReference type="SAM" id="Phobius"/>
    </source>
</evidence>
<keyword evidence="1" id="KW-1133">Transmembrane helix</keyword>
<feature type="transmembrane region" description="Helical" evidence="1">
    <location>
        <begin position="132"/>
        <end position="150"/>
    </location>
</feature>
<accession>A0A7Y2Q0D7</accession>
<dbReference type="RefSeq" id="WP_167034567.1">
    <property type="nucleotide sequence ID" value="NZ_BAAANA010000002.1"/>
</dbReference>
<keyword evidence="1" id="KW-0812">Transmembrane</keyword>
<dbReference type="EMBL" id="JABEMB010000003">
    <property type="protein sequence ID" value="NNH03162.1"/>
    <property type="molecule type" value="Genomic_DNA"/>
</dbReference>
<evidence type="ECO:0000313" key="3">
    <source>
        <dbReference type="Proteomes" id="UP000543598"/>
    </source>
</evidence>
<keyword evidence="1" id="KW-0472">Membrane</keyword>
<dbReference type="Proteomes" id="UP000543598">
    <property type="component" value="Unassembled WGS sequence"/>
</dbReference>
<feature type="transmembrane region" description="Helical" evidence="1">
    <location>
        <begin position="103"/>
        <end position="125"/>
    </location>
</feature>
<sequence>MMHKPTLLACAGVLLLAGGLIQAVGDTVYALDRVYPGDPGFAFANLVAATWHVFLLVGVVAAVRALTPPLRRLGLIGGAVMALGLVLLIAAEVVTQVASAIPVPLIAASAPVTGVGAVLLGVALLRDGGRRRLVGLASLLVGAYALAVLIPTSLGPAGADYVVVAGWGLCWAVLGGSTLAAAFAGAGADRAETRAAPAAVTP</sequence>
<proteinExistence type="predicted"/>
<name>A0A7Y2Q0D7_9MICO</name>
<keyword evidence="3" id="KW-1185">Reference proteome</keyword>
<protein>
    <submittedName>
        <fullName evidence="2">Uncharacterized protein</fullName>
    </submittedName>
</protein>